<evidence type="ECO:0000313" key="5">
    <source>
        <dbReference type="Proteomes" id="UP000017090"/>
    </source>
</evidence>
<protein>
    <submittedName>
        <fullName evidence="4">Acetyltransferase (GNAT) domain protein</fullName>
    </submittedName>
</protein>
<evidence type="ECO:0000256" key="1">
    <source>
        <dbReference type="ARBA" id="ARBA00022679"/>
    </source>
</evidence>
<evidence type="ECO:0000259" key="3">
    <source>
        <dbReference type="PROSITE" id="PS51186"/>
    </source>
</evidence>
<dbReference type="GO" id="GO:0016747">
    <property type="term" value="F:acyltransferase activity, transferring groups other than amino-acyl groups"/>
    <property type="evidence" value="ECO:0007669"/>
    <property type="project" value="InterPro"/>
</dbReference>
<keyword evidence="1 4" id="KW-0808">Transferase</keyword>
<dbReference type="EMBL" id="AWXA01000008">
    <property type="protein sequence ID" value="ERT61701.1"/>
    <property type="molecule type" value="Genomic_DNA"/>
</dbReference>
<comment type="caution">
    <text evidence="4">The sequence shown here is derived from an EMBL/GenBank/DDBJ whole genome shotgun (WGS) entry which is preliminary data.</text>
</comment>
<dbReference type="InterPro" id="IPR050680">
    <property type="entry name" value="YpeA/RimI_acetyltransf"/>
</dbReference>
<name>U7UQY7_9FIRM</name>
<dbReference type="CDD" id="cd04301">
    <property type="entry name" value="NAT_SF"/>
    <property type="match status" value="1"/>
</dbReference>
<dbReference type="Gene3D" id="3.40.630.30">
    <property type="match status" value="1"/>
</dbReference>
<dbReference type="RefSeq" id="WP_023052991.1">
    <property type="nucleotide sequence ID" value="NZ_AWXA01000008.1"/>
</dbReference>
<sequence length="175" mass="19536">MEIRQATTADIDAVEATYTELLTYEAAHGTASNWVLGLYPVRRTAELAVGEGSMFVLTEGGKLCASMILNEKQGKEYRLIPWRYVHDAKEIMVLHTLCIPPSQQRRGYGKKMVLYALEYAAAHGYKAVRIDTWFYNTAAAALYTACGFRFAGTASTKLEGVIDEEEKFFECKITG</sequence>
<organism evidence="4 5">
    <name type="scientific">Megasphaera vaginalis</name>
    <name type="common">ex Srinivasan et al. 2021</name>
    <dbReference type="NCBI Taxonomy" id="1111454"/>
    <lineage>
        <taxon>Bacteria</taxon>
        <taxon>Bacillati</taxon>
        <taxon>Bacillota</taxon>
        <taxon>Negativicutes</taxon>
        <taxon>Veillonellales</taxon>
        <taxon>Veillonellaceae</taxon>
        <taxon>Megasphaera</taxon>
    </lineage>
</organism>
<gene>
    <name evidence="4" type="ORF">HMPREF1250_2163</name>
</gene>
<dbReference type="PROSITE" id="PS51186">
    <property type="entry name" value="GNAT"/>
    <property type="match status" value="1"/>
</dbReference>
<dbReference type="InterPro" id="IPR000182">
    <property type="entry name" value="GNAT_dom"/>
</dbReference>
<dbReference type="Pfam" id="PF00583">
    <property type="entry name" value="Acetyltransf_1"/>
    <property type="match status" value="1"/>
</dbReference>
<reference evidence="4 5" key="1">
    <citation type="submission" date="2013-09" db="EMBL/GenBank/DDBJ databases">
        <authorList>
            <person name="Durkin A.S."/>
            <person name="Haft D.R."/>
            <person name="McCorrison J."/>
            <person name="Torralba M."/>
            <person name="Gillis M."/>
            <person name="Haft D.H."/>
            <person name="Methe B."/>
            <person name="Sutton G."/>
            <person name="Nelson K.E."/>
        </authorList>
    </citation>
    <scope>NUCLEOTIDE SEQUENCE [LARGE SCALE GENOMIC DNA]</scope>
    <source>
        <strain evidence="4 5">BV3C16-1</strain>
    </source>
</reference>
<dbReference type="PATRIC" id="fig|1111454.3.peg.499"/>
<dbReference type="SUPFAM" id="SSF55729">
    <property type="entry name" value="Acyl-CoA N-acyltransferases (Nat)"/>
    <property type="match status" value="1"/>
</dbReference>
<evidence type="ECO:0000256" key="2">
    <source>
        <dbReference type="ARBA" id="ARBA00023315"/>
    </source>
</evidence>
<keyword evidence="2" id="KW-0012">Acyltransferase</keyword>
<dbReference type="STRING" id="1111454.HMPREF1250_2163"/>
<dbReference type="InterPro" id="IPR016181">
    <property type="entry name" value="Acyl_CoA_acyltransferase"/>
</dbReference>
<evidence type="ECO:0000313" key="4">
    <source>
        <dbReference type="EMBL" id="ERT61701.1"/>
    </source>
</evidence>
<accession>U7UQY7</accession>
<dbReference type="eggNOG" id="COG0456">
    <property type="taxonomic scope" value="Bacteria"/>
</dbReference>
<keyword evidence="5" id="KW-1185">Reference proteome</keyword>
<dbReference type="AlphaFoldDB" id="U7UQY7"/>
<feature type="domain" description="N-acetyltransferase" evidence="3">
    <location>
        <begin position="1"/>
        <end position="170"/>
    </location>
</feature>
<dbReference type="OrthoDB" id="357176at2"/>
<proteinExistence type="predicted"/>
<dbReference type="Proteomes" id="UP000017090">
    <property type="component" value="Unassembled WGS sequence"/>
</dbReference>
<dbReference type="PANTHER" id="PTHR43420">
    <property type="entry name" value="ACETYLTRANSFERASE"/>
    <property type="match status" value="1"/>
</dbReference>